<evidence type="ECO:0000256" key="1">
    <source>
        <dbReference type="ARBA" id="ARBA00022722"/>
    </source>
</evidence>
<dbReference type="AlphaFoldDB" id="A0A449AW92"/>
<dbReference type="InterPro" id="IPR020045">
    <property type="entry name" value="DNA_polI_H3TH"/>
</dbReference>
<sequence length="295" mass="34088">MKKTSLVIDGNYLMFQSFYATYRGDLETILRSSKGVPTNAISIFMSQLIKLIYFIDPDCLFIAFDAKEKTSRHLEYSEYKSGRTKAPNELFIQFDLIKELLTKLNITWMEKSGYEADDLIATYTKVIPGEKYIFSRDKDLLQLVNEEVSIVEKTSYGYEILDNDNFYDKYSFYPNQVVSYKGLKGDPSDNLPGIKGIGDVTAIKLLKSFGTFENIYANLDSKEITASVRKKLIEGQKDGYMCYKLAQLVYDVPDFPTKEIDFLINVDYSNAKDLIDELELKKLWSYLKELHNHLF</sequence>
<dbReference type="KEGG" id="mgly:NCTC10194_00615"/>
<feature type="domain" description="5'-3' exonuclease" evidence="6">
    <location>
        <begin position="2"/>
        <end position="263"/>
    </location>
</feature>
<dbReference type="CDD" id="cd09898">
    <property type="entry name" value="H3TH_53EXO"/>
    <property type="match status" value="1"/>
</dbReference>
<evidence type="ECO:0000313" key="8">
    <source>
        <dbReference type="Proteomes" id="UP000290815"/>
    </source>
</evidence>
<accession>A0A449AW92</accession>
<dbReference type="GO" id="GO:0003677">
    <property type="term" value="F:DNA binding"/>
    <property type="evidence" value="ECO:0007669"/>
    <property type="project" value="UniProtKB-KW"/>
</dbReference>
<dbReference type="EMBL" id="LR215024">
    <property type="protein sequence ID" value="VEU70913.1"/>
    <property type="molecule type" value="Genomic_DNA"/>
</dbReference>
<dbReference type="GO" id="GO:0017108">
    <property type="term" value="F:5'-flap endonuclease activity"/>
    <property type="evidence" value="ECO:0007669"/>
    <property type="project" value="InterPro"/>
</dbReference>
<dbReference type="InterPro" id="IPR008918">
    <property type="entry name" value="HhH2"/>
</dbReference>
<keyword evidence="1" id="KW-0540">Nuclease</keyword>
<dbReference type="InterPro" id="IPR020046">
    <property type="entry name" value="5-3_exonucl_a-hlix_arch_N"/>
</dbReference>
<evidence type="ECO:0000256" key="2">
    <source>
        <dbReference type="ARBA" id="ARBA00022801"/>
    </source>
</evidence>
<dbReference type="GO" id="GO:0033567">
    <property type="term" value="P:DNA replication, Okazaki fragment processing"/>
    <property type="evidence" value="ECO:0007669"/>
    <property type="project" value="InterPro"/>
</dbReference>
<dbReference type="Proteomes" id="UP000290815">
    <property type="component" value="Chromosome"/>
</dbReference>
<evidence type="ECO:0000256" key="3">
    <source>
        <dbReference type="ARBA" id="ARBA00023125"/>
    </source>
</evidence>
<dbReference type="RefSeq" id="WP_027333484.1">
    <property type="nucleotide sequence ID" value="NZ_LR215024.1"/>
</dbReference>
<name>A0A449AW92_9BACT</name>
<dbReference type="InterPro" id="IPR002421">
    <property type="entry name" value="5-3_exonuclease"/>
</dbReference>
<organism evidence="7 8">
    <name type="scientific">Mycoplasmopsis glycophila</name>
    <dbReference type="NCBI Taxonomy" id="171285"/>
    <lineage>
        <taxon>Bacteria</taxon>
        <taxon>Bacillati</taxon>
        <taxon>Mycoplasmatota</taxon>
        <taxon>Mycoplasmoidales</taxon>
        <taxon>Metamycoplasmataceae</taxon>
        <taxon>Mycoplasmopsis</taxon>
    </lineage>
</organism>
<evidence type="ECO:0000256" key="5">
    <source>
        <dbReference type="ARBA" id="ARBA00050026"/>
    </source>
</evidence>
<comment type="function">
    <text evidence="4">5'-3' exonuclease acting preferentially on double-stranded DNA.</text>
</comment>
<evidence type="ECO:0000259" key="6">
    <source>
        <dbReference type="SMART" id="SM00475"/>
    </source>
</evidence>
<gene>
    <name evidence="7" type="primary">MCYN0484</name>
    <name evidence="7" type="ORF">NCTC10194_00615</name>
</gene>
<dbReference type="InterPro" id="IPR036279">
    <property type="entry name" value="5-3_exonuclease_C_sf"/>
</dbReference>
<dbReference type="SMART" id="SM00475">
    <property type="entry name" value="53EXOc"/>
    <property type="match status" value="1"/>
</dbReference>
<dbReference type="InterPro" id="IPR038969">
    <property type="entry name" value="FEN"/>
</dbReference>
<dbReference type="Pfam" id="PF01367">
    <property type="entry name" value="5_3_exonuc"/>
    <property type="match status" value="1"/>
</dbReference>
<dbReference type="PANTHER" id="PTHR42646">
    <property type="entry name" value="FLAP ENDONUCLEASE XNI"/>
    <property type="match status" value="1"/>
</dbReference>
<dbReference type="GO" id="GO:0008409">
    <property type="term" value="F:5'-3' exonuclease activity"/>
    <property type="evidence" value="ECO:0007669"/>
    <property type="project" value="InterPro"/>
</dbReference>
<dbReference type="GO" id="GO:0016779">
    <property type="term" value="F:nucleotidyltransferase activity"/>
    <property type="evidence" value="ECO:0007669"/>
    <property type="project" value="UniProtKB-KW"/>
</dbReference>
<keyword evidence="8" id="KW-1185">Reference proteome</keyword>
<protein>
    <recommendedName>
        <fullName evidence="5">5'-3' exonuclease</fullName>
    </recommendedName>
</protein>
<dbReference type="PANTHER" id="PTHR42646:SF2">
    <property type="entry name" value="5'-3' EXONUCLEASE FAMILY PROTEIN"/>
    <property type="match status" value="1"/>
</dbReference>
<evidence type="ECO:0000313" key="7">
    <source>
        <dbReference type="EMBL" id="VEU70913.1"/>
    </source>
</evidence>
<reference evidence="7 8" key="1">
    <citation type="submission" date="2019-01" db="EMBL/GenBank/DDBJ databases">
        <authorList>
            <consortium name="Pathogen Informatics"/>
        </authorList>
    </citation>
    <scope>NUCLEOTIDE SEQUENCE [LARGE SCALE GENOMIC DNA]</scope>
    <source>
        <strain evidence="7 8">NCTC10194</strain>
    </source>
</reference>
<dbReference type="SMART" id="SM00279">
    <property type="entry name" value="HhH2"/>
    <property type="match status" value="1"/>
</dbReference>
<dbReference type="CDD" id="cd09859">
    <property type="entry name" value="PIN_53EXO"/>
    <property type="match status" value="1"/>
</dbReference>
<dbReference type="Gene3D" id="3.40.50.1010">
    <property type="entry name" value="5'-nuclease"/>
    <property type="match status" value="1"/>
</dbReference>
<proteinExistence type="predicted"/>
<dbReference type="SUPFAM" id="SSF47807">
    <property type="entry name" value="5' to 3' exonuclease, C-terminal subdomain"/>
    <property type="match status" value="1"/>
</dbReference>
<dbReference type="InterPro" id="IPR029060">
    <property type="entry name" value="PIN-like_dom_sf"/>
</dbReference>
<keyword evidence="2" id="KW-0378">Hydrolase</keyword>
<dbReference type="SUPFAM" id="SSF88723">
    <property type="entry name" value="PIN domain-like"/>
    <property type="match status" value="1"/>
</dbReference>
<evidence type="ECO:0000256" key="4">
    <source>
        <dbReference type="ARBA" id="ARBA00049957"/>
    </source>
</evidence>
<dbReference type="Pfam" id="PF02739">
    <property type="entry name" value="5_3_exonuc_N"/>
    <property type="match status" value="1"/>
</dbReference>
<keyword evidence="7" id="KW-0808">Transferase</keyword>
<keyword evidence="3" id="KW-0238">DNA-binding</keyword>
<dbReference type="FunFam" id="1.10.150.20:FF:000003">
    <property type="entry name" value="DNA polymerase I"/>
    <property type="match status" value="1"/>
</dbReference>
<dbReference type="Gene3D" id="1.10.150.20">
    <property type="entry name" value="5' to 3' exonuclease, C-terminal subdomain"/>
    <property type="match status" value="1"/>
</dbReference>
<keyword evidence="7" id="KW-0548">Nucleotidyltransferase</keyword>